<dbReference type="GO" id="GO:0004519">
    <property type="term" value="F:endonuclease activity"/>
    <property type="evidence" value="ECO:0007669"/>
    <property type="project" value="UniProtKB-KW"/>
</dbReference>
<sequence>MDAHDFDRPASPTDLTSLHASARTDVALGKVADWFRAFPEMERTFGACIRQGIDEVLDGARTGRYDITDKKTVEPTEKTYLGTKIEILIRTAFGLARGNKMDFLIDGHEVDAKWTIRKNWTIPVEAGGHICLLMSADDHAATFRVGLVRIGAESINPGKNRDEKSGLSRTGRDGIEWLIPRGNLPKNLLLHLPENTRNEILLPTSGQGRVNALFLHALRRKIHRRVIQTLAQQEDYMARIRDDNGNSRARPALRRHGIIILGGTLQRHKDIASALGGPVPDRDEFVSFCIAKQQPEHRLLPSVELDGASWVAVDGPDAAPDPAPKIPTK</sequence>
<evidence type="ECO:0000313" key="5">
    <source>
        <dbReference type="EMBL" id="WUT83497.1"/>
    </source>
</evidence>
<proteinExistence type="predicted"/>
<keyword evidence="3" id="KW-0378">Hydrolase</keyword>
<name>A0ABZ1XL06_9ACTN</name>
<dbReference type="EMBL" id="CP109019">
    <property type="protein sequence ID" value="WUT83497.1"/>
    <property type="molecule type" value="Genomic_DNA"/>
</dbReference>
<evidence type="ECO:0000256" key="2">
    <source>
        <dbReference type="ARBA" id="ARBA00022759"/>
    </source>
</evidence>
<dbReference type="RefSeq" id="WP_329399201.1">
    <property type="nucleotide sequence ID" value="NZ_CP109019.1"/>
</dbReference>
<keyword evidence="1" id="KW-0540">Nuclease</keyword>
<dbReference type="InterPro" id="IPR036388">
    <property type="entry name" value="WH-like_DNA-bd_sf"/>
</dbReference>
<organism evidence="5 6">
    <name type="scientific">Streptomyces melanogenes</name>
    <dbReference type="NCBI Taxonomy" id="67326"/>
    <lineage>
        <taxon>Bacteria</taxon>
        <taxon>Bacillati</taxon>
        <taxon>Actinomycetota</taxon>
        <taxon>Actinomycetes</taxon>
        <taxon>Kitasatosporales</taxon>
        <taxon>Streptomycetaceae</taxon>
        <taxon>Streptomyces</taxon>
    </lineage>
</organism>
<keyword evidence="6" id="KW-1185">Reference proteome</keyword>
<dbReference type="InterPro" id="IPR037057">
    <property type="entry name" value="DNA_rep_MutH/T2_RE_sf"/>
</dbReference>
<gene>
    <name evidence="5" type="ORF">OG515_15450</name>
</gene>
<dbReference type="SUPFAM" id="SSF52980">
    <property type="entry name" value="Restriction endonuclease-like"/>
    <property type="match status" value="1"/>
</dbReference>
<feature type="domain" description="Type II restriction enzyme NaeI" evidence="4">
    <location>
        <begin position="42"/>
        <end position="314"/>
    </location>
</feature>
<evidence type="ECO:0000256" key="3">
    <source>
        <dbReference type="ARBA" id="ARBA00022801"/>
    </source>
</evidence>
<reference evidence="5" key="1">
    <citation type="submission" date="2022-10" db="EMBL/GenBank/DDBJ databases">
        <title>The complete genomes of actinobacterial strains from the NBC collection.</title>
        <authorList>
            <person name="Joergensen T.S."/>
            <person name="Alvarez Arevalo M."/>
            <person name="Sterndorff E.B."/>
            <person name="Faurdal D."/>
            <person name="Vuksanovic O."/>
            <person name="Mourched A.-S."/>
            <person name="Charusanti P."/>
            <person name="Shaw S."/>
            <person name="Blin K."/>
            <person name="Weber T."/>
        </authorList>
    </citation>
    <scope>NUCLEOTIDE SEQUENCE</scope>
    <source>
        <strain evidence="5">NBC_00668</strain>
    </source>
</reference>
<evidence type="ECO:0000256" key="1">
    <source>
        <dbReference type="ARBA" id="ARBA00022722"/>
    </source>
</evidence>
<dbReference type="InterPro" id="IPR015210">
    <property type="entry name" value="NaeI"/>
</dbReference>
<evidence type="ECO:0000259" key="4">
    <source>
        <dbReference type="Pfam" id="PF09126"/>
    </source>
</evidence>
<evidence type="ECO:0000313" key="6">
    <source>
        <dbReference type="Proteomes" id="UP001432060"/>
    </source>
</evidence>
<protein>
    <submittedName>
        <fullName evidence="5">Restriction endonuclease</fullName>
    </submittedName>
</protein>
<dbReference type="CDD" id="cd22338">
    <property type="entry name" value="NaeI-like"/>
    <property type="match status" value="1"/>
</dbReference>
<dbReference type="Gene3D" id="3.40.600.10">
    <property type="entry name" value="DNA mismatch repair MutH/Restriction endonuclease, type II"/>
    <property type="match status" value="1"/>
</dbReference>
<dbReference type="Pfam" id="PF09126">
    <property type="entry name" value="NaeI"/>
    <property type="match status" value="1"/>
</dbReference>
<dbReference type="Proteomes" id="UP001432060">
    <property type="component" value="Chromosome"/>
</dbReference>
<dbReference type="InterPro" id="IPR011335">
    <property type="entry name" value="Restrct_endonuc-II-like"/>
</dbReference>
<dbReference type="Gene3D" id="1.10.10.10">
    <property type="entry name" value="Winged helix-like DNA-binding domain superfamily/Winged helix DNA-binding domain"/>
    <property type="match status" value="1"/>
</dbReference>
<keyword evidence="2 5" id="KW-0255">Endonuclease</keyword>
<accession>A0ABZ1XL06</accession>